<feature type="domain" description="AMP-dependent synthetase/ligase" evidence="3">
    <location>
        <begin position="20"/>
        <end position="356"/>
    </location>
</feature>
<dbReference type="PROSITE" id="PS00455">
    <property type="entry name" value="AMP_BINDING"/>
    <property type="match status" value="1"/>
</dbReference>
<evidence type="ECO:0000313" key="5">
    <source>
        <dbReference type="Proteomes" id="UP001221142"/>
    </source>
</evidence>
<dbReference type="AlphaFoldDB" id="A0AAD7BL88"/>
<dbReference type="PANTHER" id="PTHR43439:SF2">
    <property type="entry name" value="ENZYME, PUTATIVE (JCVI)-RELATED"/>
    <property type="match status" value="1"/>
</dbReference>
<dbReference type="PANTHER" id="PTHR43439">
    <property type="entry name" value="PHENYLACETATE-COENZYME A LIGASE"/>
    <property type="match status" value="1"/>
</dbReference>
<keyword evidence="1" id="KW-0596">Phosphopantetheine</keyword>
<evidence type="ECO:0000259" key="3">
    <source>
        <dbReference type="Pfam" id="PF00501"/>
    </source>
</evidence>
<dbReference type="InterPro" id="IPR020845">
    <property type="entry name" value="AMP-binding_CS"/>
</dbReference>
<dbReference type="Gene3D" id="3.40.50.12780">
    <property type="entry name" value="N-terminal domain of ligase-like"/>
    <property type="match status" value="1"/>
</dbReference>
<dbReference type="InterPro" id="IPR042099">
    <property type="entry name" value="ANL_N_sf"/>
</dbReference>
<dbReference type="Pfam" id="PF23562">
    <property type="entry name" value="AMP-binding_C_3"/>
    <property type="match status" value="1"/>
</dbReference>
<dbReference type="SUPFAM" id="SSF56801">
    <property type="entry name" value="Acetyl-CoA synthetase-like"/>
    <property type="match status" value="1"/>
</dbReference>
<comment type="caution">
    <text evidence="4">The sequence shown here is derived from an EMBL/GenBank/DDBJ whole genome shotgun (WGS) entry which is preliminary data.</text>
</comment>
<dbReference type="Pfam" id="PF00501">
    <property type="entry name" value="AMP-binding"/>
    <property type="match status" value="1"/>
</dbReference>
<feature type="non-terminal residue" evidence="4">
    <location>
        <position position="651"/>
    </location>
</feature>
<reference evidence="4" key="1">
    <citation type="submission" date="2023-03" db="EMBL/GenBank/DDBJ databases">
        <title>Massive genome expansion in bonnet fungi (Mycena s.s.) driven by repeated elements and novel gene families across ecological guilds.</title>
        <authorList>
            <consortium name="Lawrence Berkeley National Laboratory"/>
            <person name="Harder C.B."/>
            <person name="Miyauchi S."/>
            <person name="Viragh M."/>
            <person name="Kuo A."/>
            <person name="Thoen E."/>
            <person name="Andreopoulos B."/>
            <person name="Lu D."/>
            <person name="Skrede I."/>
            <person name="Drula E."/>
            <person name="Henrissat B."/>
            <person name="Morin E."/>
            <person name="Kohler A."/>
            <person name="Barry K."/>
            <person name="LaButti K."/>
            <person name="Morin E."/>
            <person name="Salamov A."/>
            <person name="Lipzen A."/>
            <person name="Mereny Z."/>
            <person name="Hegedus B."/>
            <person name="Baldrian P."/>
            <person name="Stursova M."/>
            <person name="Weitz H."/>
            <person name="Taylor A."/>
            <person name="Grigoriev I.V."/>
            <person name="Nagy L.G."/>
            <person name="Martin F."/>
            <person name="Kauserud H."/>
        </authorList>
    </citation>
    <scope>NUCLEOTIDE SEQUENCE</scope>
    <source>
        <strain evidence="4">9284</strain>
    </source>
</reference>
<sequence>ALDMPPSQTLETLPGLISRNVENCPLDPFCIYADVGSGHIVTITQLEFGRATHRAAHLLRPNREGQDGKVVAIIAESDTILYHAVSAGLMTAGLVPFPISHRNSPLAIYQLLRAASCHHIIATRTTLAPILARLAQHVADVDPGFMVTVEEMPSLRQVYPNLGSETPNSAFHPYAALETQPGADDVFMYIHSSGSTGLPKANGWTYRLLNHVVNVSAMDVRAFVPTPMGVMGMPPFHIFGIVAQLIRPLCGMVAAVYPPTATTSDTLPMSLSPDTVLEHARRTKCRTLSTLPAFMVTWYNSPDAFAYVKTLHSIIWGGGPLPKRVGDGYVDAGLRLLAAYGITEVGVIAALCPYEEDAKDWAWFRVSEKVNVRWAPQGDGTFECQIIATETHLPLVLNLPDVKGYATSDLCVNHPMKKHLWRIVGRLDDNLVHTSGEKTVPAPMENLIMSSPLIKAALVFGHERPQTGVLLEMVPGSEIDIQNEAQIAELRNKIWPAIEEANAIAPGFSRLFKEMILFASADKPLPRAGKGTVLRKAALTLYAPEIDALYKRVEEHAVDIIEAPTVWKVESIQPWLLEVAASVCTFMAFSPRTDLRQQGFDSLTATIFRLHITKGLRSRKLEKEAKAIPQHLVYSRPTIEELSIFLESLVA</sequence>
<accession>A0AAD7BL88</accession>
<dbReference type="InterPro" id="IPR051414">
    <property type="entry name" value="Adenylate-forming_Reductase"/>
</dbReference>
<name>A0AAD7BL88_9AGAR</name>
<evidence type="ECO:0000256" key="1">
    <source>
        <dbReference type="ARBA" id="ARBA00022450"/>
    </source>
</evidence>
<dbReference type="EMBL" id="JARKIF010000013">
    <property type="protein sequence ID" value="KAJ7624522.1"/>
    <property type="molecule type" value="Genomic_DNA"/>
</dbReference>
<gene>
    <name evidence="4" type="ORF">FB45DRAFT_690443</name>
</gene>
<evidence type="ECO:0000256" key="2">
    <source>
        <dbReference type="ARBA" id="ARBA00022553"/>
    </source>
</evidence>
<dbReference type="Proteomes" id="UP001221142">
    <property type="component" value="Unassembled WGS sequence"/>
</dbReference>
<keyword evidence="5" id="KW-1185">Reference proteome</keyword>
<keyword evidence="2" id="KW-0597">Phosphoprotein</keyword>
<evidence type="ECO:0000313" key="4">
    <source>
        <dbReference type="EMBL" id="KAJ7624522.1"/>
    </source>
</evidence>
<proteinExistence type="predicted"/>
<protein>
    <recommendedName>
        <fullName evidence="3">AMP-dependent synthetase/ligase domain-containing protein</fullName>
    </recommendedName>
</protein>
<organism evidence="4 5">
    <name type="scientific">Roridomyces roridus</name>
    <dbReference type="NCBI Taxonomy" id="1738132"/>
    <lineage>
        <taxon>Eukaryota</taxon>
        <taxon>Fungi</taxon>
        <taxon>Dikarya</taxon>
        <taxon>Basidiomycota</taxon>
        <taxon>Agaricomycotina</taxon>
        <taxon>Agaricomycetes</taxon>
        <taxon>Agaricomycetidae</taxon>
        <taxon>Agaricales</taxon>
        <taxon>Marasmiineae</taxon>
        <taxon>Mycenaceae</taxon>
        <taxon>Roridomyces</taxon>
    </lineage>
</organism>
<feature type="non-terminal residue" evidence="4">
    <location>
        <position position="1"/>
    </location>
</feature>
<dbReference type="InterPro" id="IPR000873">
    <property type="entry name" value="AMP-dep_synth/lig_dom"/>
</dbReference>